<proteinExistence type="predicted"/>
<dbReference type="EMBL" id="JAOQIO010000007">
    <property type="protein sequence ID" value="MCU6791068.1"/>
    <property type="molecule type" value="Genomic_DNA"/>
</dbReference>
<keyword evidence="1" id="KW-0472">Membrane</keyword>
<dbReference type="RefSeq" id="WP_076229578.1">
    <property type="nucleotide sequence ID" value="NZ_JAOQIO010000007.1"/>
</dbReference>
<keyword evidence="1" id="KW-1133">Transmembrane helix</keyword>
<keyword evidence="3" id="KW-1185">Reference proteome</keyword>
<keyword evidence="1" id="KW-0812">Transmembrane</keyword>
<evidence type="ECO:0000256" key="1">
    <source>
        <dbReference type="SAM" id="Phobius"/>
    </source>
</evidence>
<feature type="transmembrane region" description="Helical" evidence="1">
    <location>
        <begin position="78"/>
        <end position="109"/>
    </location>
</feature>
<name>A0ABT2U8W3_9BACL</name>
<evidence type="ECO:0000313" key="3">
    <source>
        <dbReference type="Proteomes" id="UP001652445"/>
    </source>
</evidence>
<evidence type="ECO:0000313" key="2">
    <source>
        <dbReference type="EMBL" id="MCU6791068.1"/>
    </source>
</evidence>
<feature type="transmembrane region" description="Helical" evidence="1">
    <location>
        <begin position="115"/>
        <end position="136"/>
    </location>
</feature>
<sequence>MFFLRSLIICCYLMTAYWASIHFPSLKMVFYPTLGAFSFLFIHRIGQLKDVVRIIIGAIIAVSLGSFFYTINTGAVSFFATAIVTISLIQVFKWNAAPILAVSFIPYFAHPDSLWALPIAVLASLAGLLIPLWLISRLEQFTWLIRFNEAAEQLRLKALTVTRILKEPPATEIIQKSRN</sequence>
<comment type="caution">
    <text evidence="2">The sequence shown here is derived from an EMBL/GenBank/DDBJ whole genome shotgun (WGS) entry which is preliminary data.</text>
</comment>
<evidence type="ECO:0008006" key="4">
    <source>
        <dbReference type="Google" id="ProtNLM"/>
    </source>
</evidence>
<protein>
    <recommendedName>
        <fullName evidence="4">HPP family protein</fullName>
    </recommendedName>
</protein>
<gene>
    <name evidence="2" type="ORF">OB236_02890</name>
</gene>
<reference evidence="2 3" key="1">
    <citation type="submission" date="2022-09" db="EMBL/GenBank/DDBJ databases">
        <authorList>
            <person name="Han X.L."/>
            <person name="Wang Q."/>
            <person name="Lu T."/>
        </authorList>
    </citation>
    <scope>NUCLEOTIDE SEQUENCE [LARGE SCALE GENOMIC DNA]</scope>
    <source>
        <strain evidence="2 3">WQ 127069</strain>
    </source>
</reference>
<feature type="transmembrane region" description="Helical" evidence="1">
    <location>
        <begin position="51"/>
        <end position="71"/>
    </location>
</feature>
<accession>A0ABT2U8W3</accession>
<feature type="transmembrane region" description="Helical" evidence="1">
    <location>
        <begin position="6"/>
        <end position="23"/>
    </location>
</feature>
<organism evidence="2 3">
    <name type="scientific">Paenibacillus baimaensis</name>
    <dbReference type="NCBI Taxonomy" id="2982185"/>
    <lineage>
        <taxon>Bacteria</taxon>
        <taxon>Bacillati</taxon>
        <taxon>Bacillota</taxon>
        <taxon>Bacilli</taxon>
        <taxon>Bacillales</taxon>
        <taxon>Paenibacillaceae</taxon>
        <taxon>Paenibacillus</taxon>
    </lineage>
</organism>
<dbReference type="Proteomes" id="UP001652445">
    <property type="component" value="Unassembled WGS sequence"/>
</dbReference>